<proteinExistence type="predicted"/>
<feature type="region of interest" description="Disordered" evidence="1">
    <location>
        <begin position="186"/>
        <end position="208"/>
    </location>
</feature>
<protein>
    <submittedName>
        <fullName evidence="2">Uncharacterized protein</fullName>
    </submittedName>
</protein>
<gene>
    <name evidence="2" type="ORF">OLEA9_A030681</name>
</gene>
<organism evidence="2 3">
    <name type="scientific">Olea europaea subsp. europaea</name>
    <dbReference type="NCBI Taxonomy" id="158383"/>
    <lineage>
        <taxon>Eukaryota</taxon>
        <taxon>Viridiplantae</taxon>
        <taxon>Streptophyta</taxon>
        <taxon>Embryophyta</taxon>
        <taxon>Tracheophyta</taxon>
        <taxon>Spermatophyta</taxon>
        <taxon>Magnoliopsida</taxon>
        <taxon>eudicotyledons</taxon>
        <taxon>Gunneridae</taxon>
        <taxon>Pentapetalae</taxon>
        <taxon>asterids</taxon>
        <taxon>lamiids</taxon>
        <taxon>Lamiales</taxon>
        <taxon>Oleaceae</taxon>
        <taxon>Oleeae</taxon>
        <taxon>Olea</taxon>
    </lineage>
</organism>
<feature type="compositionally biased region" description="Low complexity" evidence="1">
    <location>
        <begin position="75"/>
        <end position="102"/>
    </location>
</feature>
<dbReference type="AlphaFoldDB" id="A0A8S0P993"/>
<accession>A0A8S0P993</accession>
<evidence type="ECO:0000313" key="3">
    <source>
        <dbReference type="Proteomes" id="UP000594638"/>
    </source>
</evidence>
<feature type="region of interest" description="Disordered" evidence="1">
    <location>
        <begin position="63"/>
        <end position="112"/>
    </location>
</feature>
<name>A0A8S0P993_OLEEU</name>
<feature type="compositionally biased region" description="Polar residues" evidence="1">
    <location>
        <begin position="192"/>
        <end position="204"/>
    </location>
</feature>
<reference evidence="2 3" key="1">
    <citation type="submission" date="2019-12" db="EMBL/GenBank/DDBJ databases">
        <authorList>
            <person name="Alioto T."/>
            <person name="Alioto T."/>
            <person name="Gomez Garrido J."/>
        </authorList>
    </citation>
    <scope>NUCLEOTIDE SEQUENCE [LARGE SCALE GENOMIC DNA]</scope>
</reference>
<dbReference type="EMBL" id="CACTIH010000014">
    <property type="protein sequence ID" value="CAA2934439.1"/>
    <property type="molecule type" value="Genomic_DNA"/>
</dbReference>
<dbReference type="Gramene" id="OE9A030681T1">
    <property type="protein sequence ID" value="OE9A030681C1"/>
    <property type="gene ID" value="OE9A030681"/>
</dbReference>
<evidence type="ECO:0000313" key="2">
    <source>
        <dbReference type="EMBL" id="CAA2934439.1"/>
    </source>
</evidence>
<dbReference type="Proteomes" id="UP000594638">
    <property type="component" value="Unassembled WGS sequence"/>
</dbReference>
<comment type="caution">
    <text evidence="2">The sequence shown here is derived from an EMBL/GenBank/DDBJ whole genome shotgun (WGS) entry which is preliminary data.</text>
</comment>
<evidence type="ECO:0000256" key="1">
    <source>
        <dbReference type="SAM" id="MobiDB-lite"/>
    </source>
</evidence>
<sequence length="284" mass="31199">MGFGNLQREEFIFQALSLPLFKNQVIFYATTTTFHHTHAIPVVGHHLVVDTNNLPLPSIPLPTRTTQFSRHNQNKTTTTTPTKKTQQSESPLPQNCTTTTTTDPPPPPPEITIIATTTSIVTESPPPPNSQTNTTHIPHQSIHNHRRHFHDHHRYLTIANQHHNHHHPKANNKQPPLWQIINCRSKKERDNTLTPKNPKSTPRAGTNHHLPSFALVALTVVPESAAGIATTEPQPTASNIATAENRGGTHSDGRITTALTFASPREGGDRAGEEVLLTAVATGD</sequence>
<keyword evidence="3" id="KW-1185">Reference proteome</keyword>